<feature type="compositionally biased region" description="Polar residues" evidence="1">
    <location>
        <begin position="33"/>
        <end position="58"/>
    </location>
</feature>
<dbReference type="AlphaFoldDB" id="A6IX43"/>
<name>A6IX43_RAT</name>
<proteinExistence type="predicted"/>
<evidence type="ECO:0000256" key="1">
    <source>
        <dbReference type="SAM" id="MobiDB-lite"/>
    </source>
</evidence>
<gene>
    <name evidence="2" type="ORF">rCG_46760</name>
</gene>
<evidence type="ECO:0000313" key="3">
    <source>
        <dbReference type="Proteomes" id="UP000234681"/>
    </source>
</evidence>
<dbReference type="EMBL" id="CH473971">
    <property type="protein sequence ID" value="EDM14474.1"/>
    <property type="molecule type" value="Genomic_DNA"/>
</dbReference>
<reference evidence="3" key="1">
    <citation type="submission" date="2005-09" db="EMBL/GenBank/DDBJ databases">
        <authorList>
            <person name="Mural R.J."/>
            <person name="Li P.W."/>
            <person name="Adams M.D."/>
            <person name="Amanatides P.G."/>
            <person name="Baden-Tillson H."/>
            <person name="Barnstead M."/>
            <person name="Chin S.H."/>
            <person name="Dew I."/>
            <person name="Evans C.A."/>
            <person name="Ferriera S."/>
            <person name="Flanigan M."/>
            <person name="Fosler C."/>
            <person name="Glodek A."/>
            <person name="Gu Z."/>
            <person name="Holt R.A."/>
            <person name="Jennings D."/>
            <person name="Kraft C.L."/>
            <person name="Lu F."/>
            <person name="Nguyen T."/>
            <person name="Nusskern D.R."/>
            <person name="Pfannkoch C.M."/>
            <person name="Sitter C."/>
            <person name="Sutton G.G."/>
            <person name="Venter J.C."/>
            <person name="Wang Z."/>
            <person name="Woodage T."/>
            <person name="Zheng X.H."/>
            <person name="Zhong F."/>
        </authorList>
    </citation>
    <scope>NUCLEOTIDE SEQUENCE [LARGE SCALE GENOMIC DNA]</scope>
    <source>
        <strain>BN</strain>
        <strain evidence="3">Sprague-Dawley</strain>
    </source>
</reference>
<sequence length="66" mass="7317">MHLPAGQNRFAQEKEIVQNSSDWSKKSSRHCQQHPQSLGGSDGPNHNRSVYNTTQPKAQGTLCKKG</sequence>
<protein>
    <submittedName>
        <fullName evidence="2">RCG46760</fullName>
    </submittedName>
</protein>
<organism evidence="2 3">
    <name type="scientific">Rattus norvegicus</name>
    <name type="common">Rat</name>
    <dbReference type="NCBI Taxonomy" id="10116"/>
    <lineage>
        <taxon>Eukaryota</taxon>
        <taxon>Metazoa</taxon>
        <taxon>Chordata</taxon>
        <taxon>Craniata</taxon>
        <taxon>Vertebrata</taxon>
        <taxon>Euteleostomi</taxon>
        <taxon>Mammalia</taxon>
        <taxon>Eutheria</taxon>
        <taxon>Euarchontoglires</taxon>
        <taxon>Glires</taxon>
        <taxon>Rodentia</taxon>
        <taxon>Myomorpha</taxon>
        <taxon>Muroidea</taxon>
        <taxon>Muridae</taxon>
        <taxon>Murinae</taxon>
        <taxon>Rattus</taxon>
    </lineage>
</organism>
<feature type="region of interest" description="Disordered" evidence="1">
    <location>
        <begin position="1"/>
        <end position="66"/>
    </location>
</feature>
<evidence type="ECO:0000313" key="2">
    <source>
        <dbReference type="EMBL" id="EDM14474.1"/>
    </source>
</evidence>
<dbReference type="Proteomes" id="UP000234681">
    <property type="component" value="Chromosome 18"/>
</dbReference>
<accession>A6IX43</accession>